<comment type="caution">
    <text evidence="1">The sequence shown here is derived from an EMBL/GenBank/DDBJ whole genome shotgun (WGS) entry which is preliminary data.</text>
</comment>
<dbReference type="EMBL" id="QUSF01000130">
    <property type="protein sequence ID" value="RLV90116.1"/>
    <property type="molecule type" value="Genomic_DNA"/>
</dbReference>
<reference evidence="1 2" key="1">
    <citation type="journal article" date="2018" name="Proc. R. Soc. B">
        <title>A non-coding region near Follistatin controls head colour polymorphism in the Gouldian finch.</title>
        <authorList>
            <person name="Toomey M.B."/>
            <person name="Marques C.I."/>
            <person name="Andrade P."/>
            <person name="Araujo P.M."/>
            <person name="Sabatino S."/>
            <person name="Gazda M.A."/>
            <person name="Afonso S."/>
            <person name="Lopes R.J."/>
            <person name="Corbo J.C."/>
            <person name="Carneiro M."/>
        </authorList>
    </citation>
    <scope>NUCLEOTIDE SEQUENCE [LARGE SCALE GENOMIC DNA]</scope>
    <source>
        <strain evidence="1">Red01</strain>
        <tissue evidence="1">Muscle</tissue>
    </source>
</reference>
<dbReference type="AlphaFoldDB" id="A0A3L8RXN3"/>
<evidence type="ECO:0000313" key="2">
    <source>
        <dbReference type="Proteomes" id="UP000276834"/>
    </source>
</evidence>
<evidence type="ECO:0000313" key="1">
    <source>
        <dbReference type="EMBL" id="RLV90116.1"/>
    </source>
</evidence>
<organism evidence="1 2">
    <name type="scientific">Chloebia gouldiae</name>
    <name type="common">Gouldian finch</name>
    <name type="synonym">Erythrura gouldiae</name>
    <dbReference type="NCBI Taxonomy" id="44316"/>
    <lineage>
        <taxon>Eukaryota</taxon>
        <taxon>Metazoa</taxon>
        <taxon>Chordata</taxon>
        <taxon>Craniata</taxon>
        <taxon>Vertebrata</taxon>
        <taxon>Euteleostomi</taxon>
        <taxon>Archelosauria</taxon>
        <taxon>Archosauria</taxon>
        <taxon>Dinosauria</taxon>
        <taxon>Saurischia</taxon>
        <taxon>Theropoda</taxon>
        <taxon>Coelurosauria</taxon>
        <taxon>Aves</taxon>
        <taxon>Neognathae</taxon>
        <taxon>Neoaves</taxon>
        <taxon>Telluraves</taxon>
        <taxon>Australaves</taxon>
        <taxon>Passeriformes</taxon>
        <taxon>Passeroidea</taxon>
        <taxon>Passeridae</taxon>
        <taxon>Chloebia</taxon>
    </lineage>
</organism>
<keyword evidence="2" id="KW-1185">Reference proteome</keyword>
<proteinExistence type="predicted"/>
<gene>
    <name evidence="1" type="ORF">DV515_00014544</name>
</gene>
<protein>
    <submittedName>
        <fullName evidence="1">Uncharacterized protein</fullName>
    </submittedName>
</protein>
<dbReference type="Proteomes" id="UP000276834">
    <property type="component" value="Unassembled WGS sequence"/>
</dbReference>
<name>A0A3L8RXN3_CHLGU</name>
<accession>A0A3L8RXN3</accession>
<sequence>MHICRSLSFPLQGKVHFPEAQFRHSSGCRRTSRRTETRRLLFQHGLNKPKLIVRQCTFALGLARVLGLPCFESRLALRRENQELQELEVTRWSSWFEKVKNVGNKIPSAFLPVNQQKGGRGRRAGCEQSFLLWLAALDGASPR</sequence>